<evidence type="ECO:0000256" key="2">
    <source>
        <dbReference type="ARBA" id="ARBA00023002"/>
    </source>
</evidence>
<dbReference type="InterPro" id="IPR001557">
    <property type="entry name" value="L-lactate/malate_DH"/>
</dbReference>
<dbReference type="Gene3D" id="3.90.110.10">
    <property type="entry name" value="Lactate dehydrogenase/glycoside hydrolase, family 4, C-terminal"/>
    <property type="match status" value="1"/>
</dbReference>
<name>A0ABQ5KKU7_9EUKA</name>
<comment type="caution">
    <text evidence="6">The sequence shown here is derived from an EMBL/GenBank/DDBJ whole genome shotgun (WGS) entry which is preliminary data.</text>
</comment>
<dbReference type="InterPro" id="IPR001236">
    <property type="entry name" value="Lactate/malate_DH_N"/>
</dbReference>
<protein>
    <submittedName>
        <fullName evidence="6">Malate dehydrogenase, cytoplasmic</fullName>
    </submittedName>
</protein>
<dbReference type="NCBIfam" id="NF003916">
    <property type="entry name" value="PRK05442.1"/>
    <property type="match status" value="1"/>
</dbReference>
<dbReference type="Pfam" id="PF02866">
    <property type="entry name" value="Ldh_1_C"/>
    <property type="match status" value="1"/>
</dbReference>
<accession>A0ABQ5KKU7</accession>
<feature type="domain" description="Lactate/malate dehydrogenase N-terminal" evidence="4">
    <location>
        <begin position="11"/>
        <end position="158"/>
    </location>
</feature>
<dbReference type="Proteomes" id="UP001057375">
    <property type="component" value="Unassembled WGS sequence"/>
</dbReference>
<dbReference type="InterPro" id="IPR015955">
    <property type="entry name" value="Lactate_DH/Glyco_Ohase_4_C"/>
</dbReference>
<sequence>MFSSSFKEPLRVVVSGAAGQISYSGLLSKLLNGDCFGRDTPIELRLLEIPPAVRACEGVVKELHDCAFPLLKDIKITTEADEAFDGVDYAFLVGAFPRKKGMERSDLLQRNKDIFVKQGKSLNRFGKETTKVVVVGNPANTNALICSEYAHSLPKKNFSCMSRLDHNRTISQVAKHTGATHVKNCCIFGNHSPTMVPVVEPATLETKEGLTVAADCLLTSVSKEMITDTVRQRGSEIIAFRGLSSALSAAKAAVDHVKDWASGTQPGEFVSMGVCSDGSYGVPEGLFSSYPVVCKGGEWSIVHGLGLSEAQKEAIEISAKELLKEAEMVL</sequence>
<dbReference type="NCBIfam" id="TIGR01759">
    <property type="entry name" value="MalateDH-SF1"/>
    <property type="match status" value="1"/>
</dbReference>
<dbReference type="Pfam" id="PF00056">
    <property type="entry name" value="Ldh_1_N"/>
    <property type="match status" value="1"/>
</dbReference>
<keyword evidence="7" id="KW-1185">Reference proteome</keyword>
<dbReference type="InterPro" id="IPR036291">
    <property type="entry name" value="NAD(P)-bd_dom_sf"/>
</dbReference>
<organism evidence="6 7">
    <name type="scientific">Aduncisulcus paluster</name>
    <dbReference type="NCBI Taxonomy" id="2918883"/>
    <lineage>
        <taxon>Eukaryota</taxon>
        <taxon>Metamonada</taxon>
        <taxon>Carpediemonas-like organisms</taxon>
        <taxon>Aduncisulcus</taxon>
    </lineage>
</organism>
<dbReference type="EMBL" id="BQXS01010147">
    <property type="protein sequence ID" value="GKT33132.1"/>
    <property type="molecule type" value="Genomic_DNA"/>
</dbReference>
<dbReference type="InterPro" id="IPR010945">
    <property type="entry name" value="Malate_DH_type2"/>
</dbReference>
<evidence type="ECO:0000259" key="4">
    <source>
        <dbReference type="Pfam" id="PF00056"/>
    </source>
</evidence>
<feature type="domain" description="Lactate/malate dehydrogenase C-terminal" evidence="5">
    <location>
        <begin position="163"/>
        <end position="328"/>
    </location>
</feature>
<evidence type="ECO:0000256" key="1">
    <source>
        <dbReference type="ARBA" id="ARBA00009613"/>
    </source>
</evidence>
<dbReference type="Gene3D" id="3.40.50.720">
    <property type="entry name" value="NAD(P)-binding Rossmann-like Domain"/>
    <property type="match status" value="1"/>
</dbReference>
<keyword evidence="2 3" id="KW-0560">Oxidoreductase</keyword>
<dbReference type="SUPFAM" id="SSF56327">
    <property type="entry name" value="LDH C-terminal domain-like"/>
    <property type="match status" value="1"/>
</dbReference>
<reference evidence="6" key="1">
    <citation type="submission" date="2022-03" db="EMBL/GenBank/DDBJ databases">
        <title>Draft genome sequence of Aduncisulcus paluster, a free-living microaerophilic Fornicata.</title>
        <authorList>
            <person name="Yuyama I."/>
            <person name="Kume K."/>
            <person name="Tamura T."/>
            <person name="Inagaki Y."/>
            <person name="Hashimoto T."/>
        </authorList>
    </citation>
    <scope>NUCLEOTIDE SEQUENCE</scope>
    <source>
        <strain evidence="6">NY0171</strain>
    </source>
</reference>
<evidence type="ECO:0000256" key="3">
    <source>
        <dbReference type="RuleBase" id="RU003369"/>
    </source>
</evidence>
<dbReference type="SUPFAM" id="SSF51735">
    <property type="entry name" value="NAD(P)-binding Rossmann-fold domains"/>
    <property type="match status" value="1"/>
</dbReference>
<dbReference type="PIRSF" id="PIRSF000102">
    <property type="entry name" value="Lac_mal_DH"/>
    <property type="match status" value="1"/>
</dbReference>
<dbReference type="InterPro" id="IPR022383">
    <property type="entry name" value="Lactate/malate_DH_C"/>
</dbReference>
<proteinExistence type="inferred from homology"/>
<dbReference type="PANTHER" id="PTHR23382">
    <property type="entry name" value="MALATE DEHYDROGENASE"/>
    <property type="match status" value="1"/>
</dbReference>
<evidence type="ECO:0000259" key="5">
    <source>
        <dbReference type="Pfam" id="PF02866"/>
    </source>
</evidence>
<evidence type="ECO:0000313" key="6">
    <source>
        <dbReference type="EMBL" id="GKT33132.1"/>
    </source>
</evidence>
<evidence type="ECO:0000313" key="7">
    <source>
        <dbReference type="Proteomes" id="UP001057375"/>
    </source>
</evidence>
<comment type="similarity">
    <text evidence="1">Belongs to the LDH/MDH superfamily. MDH type 2 family.</text>
</comment>
<gene>
    <name evidence="6" type="ORF">ADUPG1_007135</name>
</gene>